<dbReference type="GO" id="GO:0004563">
    <property type="term" value="F:beta-N-acetylhexosaminidase activity"/>
    <property type="evidence" value="ECO:0007669"/>
    <property type="project" value="UniProtKB-EC"/>
</dbReference>
<dbReference type="Proteomes" id="UP000673447">
    <property type="component" value="Unassembled WGS sequence"/>
</dbReference>
<evidence type="ECO:0000256" key="1">
    <source>
        <dbReference type="ARBA" id="ARBA00001231"/>
    </source>
</evidence>
<keyword evidence="5" id="KW-0326">Glycosidase</keyword>
<dbReference type="Gene3D" id="3.30.379.10">
    <property type="entry name" value="Chitobiase/beta-hexosaminidase domain 2-like"/>
    <property type="match status" value="1"/>
</dbReference>
<dbReference type="PANTHER" id="PTHR22600">
    <property type="entry name" value="BETA-HEXOSAMINIDASE"/>
    <property type="match status" value="1"/>
</dbReference>
<dbReference type="AlphaFoldDB" id="A0A941ATB8"/>
<reference evidence="12" key="2">
    <citation type="submission" date="2021-03" db="EMBL/GenBank/DDBJ databases">
        <authorList>
            <person name="Cao W."/>
        </authorList>
    </citation>
    <scope>NUCLEOTIDE SEQUENCE</scope>
    <source>
        <strain evidence="12">110414</strain>
    </source>
</reference>
<dbReference type="Gene3D" id="3.20.20.80">
    <property type="entry name" value="Glycosidases"/>
    <property type="match status" value="1"/>
</dbReference>
<evidence type="ECO:0000256" key="3">
    <source>
        <dbReference type="ARBA" id="ARBA00012663"/>
    </source>
</evidence>
<dbReference type="SUPFAM" id="SSF51445">
    <property type="entry name" value="(Trans)glycosidases"/>
    <property type="match status" value="1"/>
</dbReference>
<comment type="caution">
    <text evidence="12">The sequence shown here is derived from an EMBL/GenBank/DDBJ whole genome shotgun (WGS) entry which is preliminary data.</text>
</comment>
<dbReference type="RefSeq" id="WP_210535531.1">
    <property type="nucleotide sequence ID" value="NZ_JAGKTC010000001.1"/>
</dbReference>
<dbReference type="Gene3D" id="2.60.120.260">
    <property type="entry name" value="Galactose-binding domain-like"/>
    <property type="match status" value="1"/>
</dbReference>
<evidence type="ECO:0000259" key="10">
    <source>
        <dbReference type="Pfam" id="PF00728"/>
    </source>
</evidence>
<organism evidence="12 13">
    <name type="scientific">Pseudoxanthomonas helianthi</name>
    <dbReference type="NCBI Taxonomy" id="1453541"/>
    <lineage>
        <taxon>Bacteria</taxon>
        <taxon>Pseudomonadati</taxon>
        <taxon>Pseudomonadota</taxon>
        <taxon>Gammaproteobacteria</taxon>
        <taxon>Lysobacterales</taxon>
        <taxon>Lysobacteraceae</taxon>
        <taxon>Pseudoxanthomonas</taxon>
    </lineage>
</organism>
<evidence type="ECO:0000256" key="7">
    <source>
        <dbReference type="ARBA" id="ARBA00033000"/>
    </source>
</evidence>
<comment type="catalytic activity">
    <reaction evidence="1">
        <text>Hydrolysis of terminal non-reducing N-acetyl-D-hexosamine residues in N-acetyl-beta-D-hexosaminides.</text>
        <dbReference type="EC" id="3.2.1.52"/>
    </reaction>
</comment>
<dbReference type="EC" id="3.2.1.52" evidence="3"/>
<evidence type="ECO:0000256" key="4">
    <source>
        <dbReference type="ARBA" id="ARBA00022801"/>
    </source>
</evidence>
<dbReference type="SUPFAM" id="SSF55545">
    <property type="entry name" value="beta-N-acetylhexosaminidase-like domain"/>
    <property type="match status" value="1"/>
</dbReference>
<evidence type="ECO:0000256" key="5">
    <source>
        <dbReference type="ARBA" id="ARBA00023295"/>
    </source>
</evidence>
<dbReference type="Pfam" id="PF02838">
    <property type="entry name" value="Glyco_hydro_20b"/>
    <property type="match status" value="1"/>
</dbReference>
<dbReference type="EMBL" id="JAGKTC010000001">
    <property type="protein sequence ID" value="MBP3983702.1"/>
    <property type="molecule type" value="Genomic_DNA"/>
</dbReference>
<dbReference type="InterPro" id="IPR025705">
    <property type="entry name" value="Beta_hexosaminidase_sua/sub"/>
</dbReference>
<evidence type="ECO:0000256" key="8">
    <source>
        <dbReference type="PIRSR" id="PIRSR625705-1"/>
    </source>
</evidence>
<dbReference type="CDD" id="cd06563">
    <property type="entry name" value="GH20_chitobiase-like"/>
    <property type="match status" value="1"/>
</dbReference>
<evidence type="ECO:0000256" key="6">
    <source>
        <dbReference type="ARBA" id="ARBA00030512"/>
    </source>
</evidence>
<evidence type="ECO:0000256" key="9">
    <source>
        <dbReference type="SAM" id="SignalP"/>
    </source>
</evidence>
<evidence type="ECO:0000259" key="11">
    <source>
        <dbReference type="Pfam" id="PF02838"/>
    </source>
</evidence>
<feature type="chain" id="PRO_5037690105" description="beta-N-acetylhexosaminidase" evidence="9">
    <location>
        <begin position="21"/>
        <end position="777"/>
    </location>
</feature>
<feature type="active site" description="Proton donor" evidence="8">
    <location>
        <position position="335"/>
    </location>
</feature>
<dbReference type="InterPro" id="IPR015883">
    <property type="entry name" value="Glyco_hydro_20_cat"/>
</dbReference>
<accession>A0A941ATB8</accession>
<sequence length="777" mass="85501">MRRFLPIAACLLALAGHARAADEPAIVPSLIPQPASMQVGSGSFAVDANTTISAEGDAALRVAERFNGFLSAAGKTPLRVLARPVDEQEQGASAIRFRLDTSSGGRPEGYALDIDTDRIDLVAHDEAGLFYGAVTLWQLLTQGEAGRAVLPTLHIEDAPRFPWRGYMLDSARHFQSVAQVKKLLDTMALHKLNVFHWHLTDDQGWRIEIKRYPKLARIGSCRIPAGDAGVDAATGKPVRYCGWYTQDEIRDIVAYAAARHITVVPEIDLPGHATAAIAAYPRLGTEGRKIPVTAFRGIHSNLFNVEEGTFRFLDHVFTEVAQLFPGEYIHIGGDEAIKDQWKASKPVQAKIRKLGLKDETALQSWFIHRLETILQAHGKRLLGWDEILEGGLAPDATVMSWRGIEGGIEAAKQGHDVVMSPTSSMYLDYLQTDSPNEFPGRPAPRLIPMDKFYAFEPVPAQLDATQQKHVLGLQANMWTTDNRSFAGVEHNTFPRLLAVAETGWTPKERKDYASFLRRLPAWTHRYEALGVGYARTPFEVIADAALLPGPGDSPQGDALVTLANPLGYPIRYAIDGAGTDMPKLEYRKPLRIKLPARLRAVALAEGRIVHPVQRFDFSRTGLLARTDEQLQTCTADGPVLRMEDDGPATGVRALYNVAIMAPCWQWKDAPLQDIAAIEVRAGRLPYLFNQRAEEDAARKYLPAKSAHGELDVRLDSCDGETIATAPLPAEAGADGFATLRAPLARELDAPHSLCLRFSGDFRPRMWVLDRVTLSPTP</sequence>
<dbReference type="PANTHER" id="PTHR22600:SF57">
    <property type="entry name" value="BETA-N-ACETYLHEXOSAMINIDASE"/>
    <property type="match status" value="1"/>
</dbReference>
<feature type="domain" description="Glycoside hydrolase family 20 catalytic" evidence="10">
    <location>
        <begin position="161"/>
        <end position="506"/>
    </location>
</feature>
<evidence type="ECO:0000313" key="12">
    <source>
        <dbReference type="EMBL" id="MBP3983702.1"/>
    </source>
</evidence>
<dbReference type="Pfam" id="PF00728">
    <property type="entry name" value="Glyco_hydro_20"/>
    <property type="match status" value="1"/>
</dbReference>
<dbReference type="PRINTS" id="PR00738">
    <property type="entry name" value="GLHYDRLASE20"/>
</dbReference>
<keyword evidence="9" id="KW-0732">Signal</keyword>
<dbReference type="InterPro" id="IPR017853">
    <property type="entry name" value="GH"/>
</dbReference>
<gene>
    <name evidence="12" type="ORF">J5837_04615</name>
</gene>
<name>A0A941ATB8_9GAMM</name>
<keyword evidence="13" id="KW-1185">Reference proteome</keyword>
<proteinExistence type="inferred from homology"/>
<dbReference type="InterPro" id="IPR015882">
    <property type="entry name" value="HEX_bac_N"/>
</dbReference>
<comment type="similarity">
    <text evidence="2">Belongs to the glycosyl hydrolase 20 family.</text>
</comment>
<dbReference type="GO" id="GO:0016020">
    <property type="term" value="C:membrane"/>
    <property type="evidence" value="ECO:0007669"/>
    <property type="project" value="TreeGrafter"/>
</dbReference>
<dbReference type="GO" id="GO:0005975">
    <property type="term" value="P:carbohydrate metabolic process"/>
    <property type="evidence" value="ECO:0007669"/>
    <property type="project" value="InterPro"/>
</dbReference>
<dbReference type="GO" id="GO:0030203">
    <property type="term" value="P:glycosaminoglycan metabolic process"/>
    <property type="evidence" value="ECO:0007669"/>
    <property type="project" value="TreeGrafter"/>
</dbReference>
<evidence type="ECO:0000313" key="13">
    <source>
        <dbReference type="Proteomes" id="UP000673447"/>
    </source>
</evidence>
<reference evidence="12" key="1">
    <citation type="journal article" date="2016" name="Int. J. Syst. Evol. Microbiol.">
        <title>Pseudoxanthomonas helianthi sp. nov., isolated from roots of Jerusalem artichoke (Helianthus tuberosus).</title>
        <authorList>
            <person name="Kittiwongwattana C."/>
            <person name="Thawai C."/>
        </authorList>
    </citation>
    <scope>NUCLEOTIDE SEQUENCE</scope>
    <source>
        <strain evidence="12">110414</strain>
    </source>
</reference>
<keyword evidence="4" id="KW-0378">Hydrolase</keyword>
<protein>
    <recommendedName>
        <fullName evidence="3">beta-N-acetylhexosaminidase</fullName>
        <ecNumber evidence="3">3.2.1.52</ecNumber>
    </recommendedName>
    <alternativeName>
        <fullName evidence="6">Beta-N-acetylhexosaminidase</fullName>
    </alternativeName>
    <alternativeName>
        <fullName evidence="7">N-acetyl-beta-glucosaminidase</fullName>
    </alternativeName>
</protein>
<dbReference type="InterPro" id="IPR029018">
    <property type="entry name" value="Hex-like_dom2"/>
</dbReference>
<feature type="domain" description="Beta-hexosaminidase bacterial type N-terminal" evidence="11">
    <location>
        <begin position="28"/>
        <end position="158"/>
    </location>
</feature>
<evidence type="ECO:0000256" key="2">
    <source>
        <dbReference type="ARBA" id="ARBA00006285"/>
    </source>
</evidence>
<feature type="signal peptide" evidence="9">
    <location>
        <begin position="1"/>
        <end position="20"/>
    </location>
</feature>